<name>A0A0D6XD86_THEFI</name>
<protein>
    <submittedName>
        <fullName evidence="1">Uncharacterized protein</fullName>
    </submittedName>
</protein>
<reference evidence="1 2" key="1">
    <citation type="journal article" date="2015" name="Genome Announc.">
        <title>Draft Genome Sequence of the Thermophile Thermus filiformis ATCC 43280, Producer of Carotenoid-(Di)glucoside-Branched Fatty Acid (Di)esters and Source of Hyperthermostable Enzymes of Biotechnological Interest.</title>
        <authorList>
            <person name="Mandelli F."/>
            <person name="Oliveira Ramires B."/>
            <person name="Couger M.B."/>
            <person name="Paixao D.A."/>
            <person name="Camilo C.M."/>
            <person name="Polikarpov I."/>
            <person name="Prade R."/>
            <person name="Riano-Pachon D.M."/>
            <person name="Squina F.M."/>
        </authorList>
    </citation>
    <scope>NUCLEOTIDE SEQUENCE [LARGE SCALE GENOMIC DNA]</scope>
    <source>
        <strain evidence="1 2">ATCC 43280</strain>
    </source>
</reference>
<organism evidence="1 2">
    <name type="scientific">Thermus filiformis</name>
    <dbReference type="NCBI Taxonomy" id="276"/>
    <lineage>
        <taxon>Bacteria</taxon>
        <taxon>Thermotogati</taxon>
        <taxon>Deinococcota</taxon>
        <taxon>Deinococci</taxon>
        <taxon>Thermales</taxon>
        <taxon>Thermaceae</taxon>
        <taxon>Thermus</taxon>
    </lineage>
</organism>
<sequence length="162" mass="18158">MAELVEGSSSATLKELYRKDPEATPFRLLRAVAALALSIAHERGYKAKALSQVVFHLPVELLAKALGIDRTTLWRNLALLEEAGLVATARHFGRLAGRVATTGTIWAVVLQPGRRARLWYEDLAYPWRDLEADKARGRTAFNVLKAVKKGFRLTFRFVLDWA</sequence>
<dbReference type="Proteomes" id="UP000030364">
    <property type="component" value="Unassembled WGS sequence"/>
</dbReference>
<evidence type="ECO:0000313" key="2">
    <source>
        <dbReference type="Proteomes" id="UP000030364"/>
    </source>
</evidence>
<comment type="caution">
    <text evidence="1">The sequence shown here is derived from an EMBL/GenBank/DDBJ whole genome shotgun (WGS) entry which is preliminary data.</text>
</comment>
<dbReference type="AlphaFoldDB" id="A0A0D6XD86"/>
<accession>A0A0D6XD86</accession>
<keyword evidence="2" id="KW-1185">Reference proteome</keyword>
<dbReference type="EMBL" id="JPSL02000024">
    <property type="protein sequence ID" value="KIX84848.1"/>
    <property type="molecule type" value="Genomic_DNA"/>
</dbReference>
<evidence type="ECO:0000313" key="1">
    <source>
        <dbReference type="EMBL" id="KIX84848.1"/>
    </source>
</evidence>
<dbReference type="SUPFAM" id="SSF46785">
    <property type="entry name" value="Winged helix' DNA-binding domain"/>
    <property type="match status" value="1"/>
</dbReference>
<proteinExistence type="predicted"/>
<feature type="non-terminal residue" evidence="1">
    <location>
        <position position="162"/>
    </location>
</feature>
<dbReference type="InterPro" id="IPR011991">
    <property type="entry name" value="ArsR-like_HTH"/>
</dbReference>
<gene>
    <name evidence="1" type="ORF">THFILI_00170</name>
</gene>
<dbReference type="CDD" id="cd00090">
    <property type="entry name" value="HTH_ARSR"/>
    <property type="match status" value="1"/>
</dbReference>
<dbReference type="InterPro" id="IPR036390">
    <property type="entry name" value="WH_DNA-bd_sf"/>
</dbReference>